<dbReference type="InterPro" id="IPR027417">
    <property type="entry name" value="P-loop_NTPase"/>
</dbReference>
<accession>A0A560INJ6</accession>
<dbReference type="EMBL" id="VITT01000009">
    <property type="protein sequence ID" value="TWB58724.1"/>
    <property type="molecule type" value="Genomic_DNA"/>
</dbReference>
<protein>
    <submittedName>
        <fullName evidence="2">Protein ImuA</fullName>
    </submittedName>
</protein>
<sequence length="252" mass="26447">MIDHAAAITALRAQLSALDRTRPVGGRPPVATGVPALDGGLVCGGIHEVLPGRHCGAGHGFVAAILGRLPESDSRIPWCRAPGPANATLYAPGIAGFGLLPGRLLQVYPRTEEDALWVMEEALRCRRLAAAVGDGLLPSPTQCRRLQLAAAAGDTLGRMLLPPAARPPPSVAMTRWRVAAAIERGDPMIQPPPFLAQIADQLADAGAQAQRLVGQDAGQSRQYPHASAGGEAQPGRRRSARQRCRNSCQGRS</sequence>
<organism evidence="2 3">
    <name type="scientific">Nitrospirillum amazonense</name>
    <dbReference type="NCBI Taxonomy" id="28077"/>
    <lineage>
        <taxon>Bacteria</taxon>
        <taxon>Pseudomonadati</taxon>
        <taxon>Pseudomonadota</taxon>
        <taxon>Alphaproteobacteria</taxon>
        <taxon>Rhodospirillales</taxon>
        <taxon>Azospirillaceae</taxon>
        <taxon>Nitrospirillum</taxon>
    </lineage>
</organism>
<dbReference type="Proteomes" id="UP000318050">
    <property type="component" value="Unassembled WGS sequence"/>
</dbReference>
<dbReference type="Gene3D" id="3.40.50.300">
    <property type="entry name" value="P-loop containing nucleotide triphosphate hydrolases"/>
    <property type="match status" value="1"/>
</dbReference>
<reference evidence="2 3" key="1">
    <citation type="submission" date="2019-06" db="EMBL/GenBank/DDBJ databases">
        <title>Genomic Encyclopedia of Type Strains, Phase IV (KMG-V): Genome sequencing to study the core and pangenomes of soil and plant-associated prokaryotes.</title>
        <authorList>
            <person name="Whitman W."/>
        </authorList>
    </citation>
    <scope>NUCLEOTIDE SEQUENCE [LARGE SCALE GENOMIC DNA]</scope>
    <source>
        <strain evidence="2 3">BR 11140</strain>
    </source>
</reference>
<feature type="region of interest" description="Disordered" evidence="1">
    <location>
        <begin position="209"/>
        <end position="252"/>
    </location>
</feature>
<proteinExistence type="predicted"/>
<name>A0A560INJ6_9PROT</name>
<comment type="caution">
    <text evidence="2">The sequence shown here is derived from an EMBL/GenBank/DDBJ whole genome shotgun (WGS) entry which is preliminary data.</text>
</comment>
<dbReference type="AlphaFoldDB" id="A0A560INJ6"/>
<evidence type="ECO:0000313" key="3">
    <source>
        <dbReference type="Proteomes" id="UP000318050"/>
    </source>
</evidence>
<feature type="compositionally biased region" description="Basic residues" evidence="1">
    <location>
        <begin position="235"/>
        <end position="244"/>
    </location>
</feature>
<dbReference type="SUPFAM" id="SSF52540">
    <property type="entry name" value="P-loop containing nucleoside triphosphate hydrolases"/>
    <property type="match status" value="1"/>
</dbReference>
<evidence type="ECO:0000256" key="1">
    <source>
        <dbReference type="SAM" id="MobiDB-lite"/>
    </source>
</evidence>
<evidence type="ECO:0000313" key="2">
    <source>
        <dbReference type="EMBL" id="TWB58724.1"/>
    </source>
</evidence>
<gene>
    <name evidence="2" type="ORF">FBZ92_109217</name>
</gene>